<feature type="compositionally biased region" description="Acidic residues" evidence="4">
    <location>
        <begin position="509"/>
        <end position="571"/>
    </location>
</feature>
<dbReference type="InterPro" id="IPR002164">
    <property type="entry name" value="NAP_family"/>
</dbReference>
<evidence type="ECO:0000256" key="3">
    <source>
        <dbReference type="SAM" id="Coils"/>
    </source>
</evidence>
<dbReference type="Pfam" id="PF00956">
    <property type="entry name" value="NAP"/>
    <property type="match status" value="1"/>
</dbReference>
<feature type="coiled-coil region" evidence="3">
    <location>
        <begin position="270"/>
        <end position="297"/>
    </location>
</feature>
<reference evidence="6" key="1">
    <citation type="submission" date="2018-06" db="EMBL/GenBank/DDBJ databases">
        <title>Genome assembly of Danube salmon.</title>
        <authorList>
            <person name="Macqueen D.J."/>
            <person name="Gundappa M.K."/>
        </authorList>
    </citation>
    <scope>NUCLEOTIDE SEQUENCE [LARGE SCALE GENOMIC DNA]</scope>
</reference>
<organism evidence="5 6">
    <name type="scientific">Hucho hucho</name>
    <name type="common">huchen</name>
    <dbReference type="NCBI Taxonomy" id="62062"/>
    <lineage>
        <taxon>Eukaryota</taxon>
        <taxon>Metazoa</taxon>
        <taxon>Chordata</taxon>
        <taxon>Craniata</taxon>
        <taxon>Vertebrata</taxon>
        <taxon>Euteleostomi</taxon>
        <taxon>Actinopterygii</taxon>
        <taxon>Neopterygii</taxon>
        <taxon>Teleostei</taxon>
        <taxon>Protacanthopterygii</taxon>
        <taxon>Salmoniformes</taxon>
        <taxon>Salmonidae</taxon>
        <taxon>Salmoninae</taxon>
        <taxon>Hucho</taxon>
    </lineage>
</organism>
<dbReference type="Proteomes" id="UP000314982">
    <property type="component" value="Unassembled WGS sequence"/>
</dbReference>
<name>A0A4W5MHG7_9TELE</name>
<feature type="region of interest" description="Disordered" evidence="4">
    <location>
        <begin position="157"/>
        <end position="258"/>
    </location>
</feature>
<feature type="compositionally biased region" description="Low complexity" evidence="4">
    <location>
        <begin position="93"/>
        <end position="118"/>
    </location>
</feature>
<proteinExistence type="inferred from homology"/>
<dbReference type="GO" id="GO:0006334">
    <property type="term" value="P:nucleosome assembly"/>
    <property type="evidence" value="ECO:0007669"/>
    <property type="project" value="InterPro"/>
</dbReference>
<feature type="compositionally biased region" description="Acidic residues" evidence="4">
    <location>
        <begin position="221"/>
        <end position="235"/>
    </location>
</feature>
<dbReference type="InterPro" id="IPR037231">
    <property type="entry name" value="NAP-like_sf"/>
</dbReference>
<dbReference type="AlphaFoldDB" id="A0A4W5MHG7"/>
<feature type="compositionally biased region" description="Low complexity" evidence="4">
    <location>
        <begin position="236"/>
        <end position="250"/>
    </location>
</feature>
<keyword evidence="6" id="KW-1185">Reference proteome</keyword>
<reference evidence="5" key="3">
    <citation type="submission" date="2025-09" db="UniProtKB">
        <authorList>
            <consortium name="Ensembl"/>
        </authorList>
    </citation>
    <scope>IDENTIFICATION</scope>
</reference>
<feature type="compositionally biased region" description="Basic and acidic residues" evidence="4">
    <location>
        <begin position="54"/>
        <end position="81"/>
    </location>
</feature>
<reference evidence="5" key="2">
    <citation type="submission" date="2025-08" db="UniProtKB">
        <authorList>
            <consortium name="Ensembl"/>
        </authorList>
    </citation>
    <scope>IDENTIFICATION</scope>
</reference>
<feature type="region of interest" description="Disordered" evidence="4">
    <location>
        <begin position="1"/>
        <end position="137"/>
    </location>
</feature>
<feature type="region of interest" description="Disordered" evidence="4">
    <location>
        <begin position="461"/>
        <end position="596"/>
    </location>
</feature>
<evidence type="ECO:0000256" key="1">
    <source>
        <dbReference type="ARBA" id="ARBA00009947"/>
    </source>
</evidence>
<feature type="compositionally biased region" description="Basic and acidic residues" evidence="4">
    <location>
        <begin position="175"/>
        <end position="202"/>
    </location>
</feature>
<protein>
    <submittedName>
        <fullName evidence="5">Testis specific protein Y-linked</fullName>
    </submittedName>
</protein>
<feature type="compositionally biased region" description="Basic and acidic residues" evidence="4">
    <location>
        <begin position="572"/>
        <end position="582"/>
    </location>
</feature>
<keyword evidence="3" id="KW-0175">Coiled coil</keyword>
<accession>A0A4W5MHG7</accession>
<evidence type="ECO:0000313" key="6">
    <source>
        <dbReference type="Proteomes" id="UP000314982"/>
    </source>
</evidence>
<dbReference type="Ensembl" id="ENSHHUT00000038229.1">
    <property type="protein sequence ID" value="ENSHHUP00000036760.1"/>
    <property type="gene ID" value="ENSHHUG00000023061.1"/>
</dbReference>
<dbReference type="Gene3D" id="1.20.5.1500">
    <property type="match status" value="1"/>
</dbReference>
<sequence>MSEKTRYNKKSADSAPKKRCQSDEQDGQSPLPSKLAKVDGEVSSELPSKSHGNKNGEDGDKVPAIEEKNGGNKESGLDLKKGPGGGICAAVTANSPSSADANVSAANSAPSSGAPVSSDAKEVKTEGGAGDCRPSTSLDQSDLAAIAAAEALASLTGAAVGDEVKQTPCSSKKVGHYERMGHKGKRGDQESSKERSKPERGLHTQAAAADSSTSLRGVDREDAEDMPDADEEDDSIPGSSSTPSSSFPSDNNDDDDGECAIVSVKMAPEIRQSVALLAQVQMRLDALEKKGARLHQRLELKLSRQRRPHVDQRSSIIQAIPGFWVTALLNHPHLSAHIDKTDEGALSYMTNLEIESFKTNKLGYRIGFHFKRNPYFQNNIIVKELHLGMAGSPVSFSNQILWHRGQNLTLHSEPRRSGRGVYQTFFSWFSDHTSPGRDDIAQILKDDLFRNPLRYYLTPLWEPRQNGSTSGPKPADNSNREDCVVISDSDDDDDDEEEQAKSRRGLSREEEDEEEDEEHGGLDSESDESPEEDDDGEVSIDGSDDSDQDAREDEDSSYGEKDEEVDVEDLDESRGCEVRDQDKEEDVEVDEEEDES</sequence>
<dbReference type="Gene3D" id="3.30.1120.90">
    <property type="entry name" value="Nucleosome assembly protein"/>
    <property type="match status" value="1"/>
</dbReference>
<feature type="compositionally biased region" description="Acidic residues" evidence="4">
    <location>
        <begin position="583"/>
        <end position="596"/>
    </location>
</feature>
<dbReference type="PANTHER" id="PTHR11875">
    <property type="entry name" value="TESTIS-SPECIFIC Y-ENCODED PROTEIN"/>
    <property type="match status" value="1"/>
</dbReference>
<evidence type="ECO:0000313" key="5">
    <source>
        <dbReference type="Ensembl" id="ENSHHUP00000036760.1"/>
    </source>
</evidence>
<evidence type="ECO:0000256" key="4">
    <source>
        <dbReference type="SAM" id="MobiDB-lite"/>
    </source>
</evidence>
<dbReference type="GeneTree" id="ENSGT00940000166378"/>
<dbReference type="GO" id="GO:0005634">
    <property type="term" value="C:nucleus"/>
    <property type="evidence" value="ECO:0007669"/>
    <property type="project" value="InterPro"/>
</dbReference>
<dbReference type="SUPFAM" id="SSF143113">
    <property type="entry name" value="NAP-like"/>
    <property type="match status" value="1"/>
</dbReference>
<evidence type="ECO:0000256" key="2">
    <source>
        <dbReference type="RuleBase" id="RU003876"/>
    </source>
</evidence>
<dbReference type="STRING" id="62062.ENSHHUP00000036760"/>
<feature type="compositionally biased region" description="Basic and acidic residues" evidence="4">
    <location>
        <begin position="1"/>
        <end position="22"/>
    </location>
</feature>
<feature type="compositionally biased region" description="Acidic residues" evidence="4">
    <location>
        <begin position="488"/>
        <end position="498"/>
    </location>
</feature>
<comment type="similarity">
    <text evidence="1 2">Belongs to the nucleosome assembly protein (NAP) family.</text>
</comment>